<feature type="domain" description="HYR" evidence="2">
    <location>
        <begin position="1635"/>
        <end position="1717"/>
    </location>
</feature>
<dbReference type="PROSITE" id="PS50825">
    <property type="entry name" value="HYR"/>
    <property type="match status" value="1"/>
</dbReference>
<feature type="domain" description="LTD" evidence="3">
    <location>
        <begin position="1428"/>
        <end position="1636"/>
    </location>
</feature>
<dbReference type="InterPro" id="IPR001322">
    <property type="entry name" value="Lamin_tail_dom"/>
</dbReference>
<keyword evidence="1" id="KW-0677">Repeat</keyword>
<dbReference type="InterPro" id="IPR003410">
    <property type="entry name" value="HYR_dom"/>
</dbReference>
<evidence type="ECO:0000256" key="1">
    <source>
        <dbReference type="ARBA" id="ARBA00022737"/>
    </source>
</evidence>
<dbReference type="EMBL" id="JBHUOV010000009">
    <property type="protein sequence ID" value="MFD2824436.1"/>
    <property type="molecule type" value="Genomic_DNA"/>
</dbReference>
<dbReference type="InterPro" id="IPR018247">
    <property type="entry name" value="EF_Hand_1_Ca_BS"/>
</dbReference>
<dbReference type="RefSeq" id="WP_379898967.1">
    <property type="nucleotide sequence ID" value="NZ_JBHUOV010000009.1"/>
</dbReference>
<evidence type="ECO:0000259" key="3">
    <source>
        <dbReference type="PROSITE" id="PS51841"/>
    </source>
</evidence>
<keyword evidence="5" id="KW-1185">Reference proteome</keyword>
<feature type="domain" description="LTD" evidence="3">
    <location>
        <begin position="414"/>
        <end position="534"/>
    </location>
</feature>
<evidence type="ECO:0000313" key="5">
    <source>
        <dbReference type="Proteomes" id="UP001597533"/>
    </source>
</evidence>
<dbReference type="PROSITE" id="PS51841">
    <property type="entry name" value="LTD"/>
    <property type="match status" value="4"/>
</dbReference>
<dbReference type="Proteomes" id="UP001597533">
    <property type="component" value="Unassembled WGS sequence"/>
</dbReference>
<feature type="domain" description="LTD" evidence="3">
    <location>
        <begin position="1093"/>
        <end position="1285"/>
    </location>
</feature>
<sequence>MKNLYFKIFNKPNTFIDQLLKFNTTKLLTLIITVTCTIATSFGQGSESFDNLNASASGYGSGSYSGDAGVTWSYNGARLVTSTYNITGTTIGFGSSGTRNVSALSGSGGVGEVFYTVSRYFTGGTASDRSIEVYINGTLYDSFTLLAEGPVYPRSFIANESGDVTIEFRSVGSRQIVIDDVSWTAFSGGSCPTITVDTTPYNLDCFGYDFQVTINPNGGTAPYTITATGGTPDGMNPNIFYFDGFQTPTYTTTITVVDANGCESGDIDLELTNPELVVTGSAVSTPESCLGASDGTITYSGQSGGTPHVGNPSYPDGWSYYLIGNGLNISQSSSTFTNLAPGNYSVGASDAYGCGTGLFGIEVTTNDITPPNAIAQNVTVTLDAAGNGTLTAAEVDNGSNDNCSAVSLSIDNTTFSCADISSATTTNDLFISEYIEGGSNNKCIEIYNGTGAAIDLGIEGYAIGRYSNGASSPFTIGLSGVLADGDVYVVCHSSSIGAFLTEADLTDSNLNFNGDDAVALLKSGTPIDIFGTIGEDPGSYWSSTSNRTQNRTLVRNSDVSAGVTTNGSNFPTLETEWTEFPQDTSSELGSHTLAGGSGPIVTLTATDTNGNTATATANVTVVDDIAPNAICQAVTIQLDASGSATLDPADVDNGSNDTCGIASVVLSQTDFDCSHIGTNTVTLTVTDISGNVSSCDATITVEDNEAPIAIAQNVTVTLDATGNGTISAAEVDNGSNDNCGAVTLSIDNSNFTCADIVAADSASDLFISEYIEGGSNNKCIEIYNGTGAPIDLAVGNYTLERYSNGSGFGTSIALSGTIADGDVHVICNPSSIAAFLSESDETNSNINFNGDDAVALLNDGVTIDIFGKIGQDPGSQWSQGGNATANRTLVRNSNILTGNTDDITDFPSLATEWTEFPQDTSSELGNHTVASGSGPTVTLTVTDANNNSSTATANVIVIDDTAPIAICQNVTLQLDASGVATLTTDQVDNGSNDACGIDSLALSQTNFDCSHIGTNSVTLTVTDVNGNSSTCTATITVEDNESPTIVCNTITVQLNNTGDYTLTQSDINAIGAGSYDACSAVTFSVDIDSFDCNNVIANAVVIPDLIITEYVEGSSSNKYIEIYNGTGGIVDLSDYELRLYSNGNSSPSTTNTLSGTLSNGSTIVYSNSSAAIYGGASTVLSAVNWNGDDAIELWKISTNAAVDIFGKIGEDPGSQWGSTAINETQNQTLRRNSDVLQGNTDDLSGFPALQTEWTELPIDDVSGLGSHSIDSGNTDATEVILTATDANGNTANCTATIIVEDNIAPTAICQNVTVQLDANGNGTLTPEEVDNGSNDTCGILSLELNQTDFDCSHIGLTNEVTLTVTDVNGNSSTCTANVTVVDSVSPNAIGQNITVELDASGNATITAADIDNGSNDACGIESLSIDVNSFDCSNIATNPGEVSDLFISEYAEGSSSNKYIEIYNGTGSDVDLSDYELRLYSNGNSSPSTTNTLSGTLSNGSTIVYRNNNANIYSGPATVLSAVNWNGDDAIELWKISANAAVDIFGHIGEDPGSQWTQGGNNTANQTLVRNQAVTSGNTDNLPGFPSLGTEWTELAQDDVSGLGNHSAGLGNNVVLTVTDSNGNTSTAMVAVTVEDNQTPTITCPEDIEVDTDLGECGAVVEFTIDADDNCSNTTITQTEGLPSGTMFPVGTTTNTFVVTDAGGNTATCSFDVTVDDNEAPNVNCAAITVVLDGNGEVNVTASQLDDNSSDNCGIASYTIDGNSSADFTCADTGGDLSDLIISQYIDGPDANDCIEIYNGTGNTVELTGNYSISIYFNGITTPQVWPLLGSIANDDTYVICQQFSDAEATGNVDLINGIMWNGNDAVSLDNNGNAIDILGIIGNNPGLDWNAGGNSTKNT</sequence>
<gene>
    <name evidence="4" type="ORF">ACFS5M_12210</name>
</gene>
<dbReference type="Gene3D" id="2.60.40.10">
    <property type="entry name" value="Immunoglobulins"/>
    <property type="match status" value="2"/>
</dbReference>
<dbReference type="PROSITE" id="PS00018">
    <property type="entry name" value="EF_HAND_1"/>
    <property type="match status" value="1"/>
</dbReference>
<evidence type="ECO:0000259" key="2">
    <source>
        <dbReference type="PROSITE" id="PS50825"/>
    </source>
</evidence>
<evidence type="ECO:0000313" key="4">
    <source>
        <dbReference type="EMBL" id="MFD2824436.1"/>
    </source>
</evidence>
<accession>A0ABW5WSM4</accession>
<reference evidence="5" key="1">
    <citation type="journal article" date="2019" name="Int. J. Syst. Evol. Microbiol.">
        <title>The Global Catalogue of Microorganisms (GCM) 10K type strain sequencing project: providing services to taxonomists for standard genome sequencing and annotation.</title>
        <authorList>
            <consortium name="The Broad Institute Genomics Platform"/>
            <consortium name="The Broad Institute Genome Sequencing Center for Infectious Disease"/>
            <person name="Wu L."/>
            <person name="Ma J."/>
        </authorList>
    </citation>
    <scope>NUCLEOTIDE SEQUENCE [LARGE SCALE GENOMIC DNA]</scope>
    <source>
        <strain evidence="5">KCTC 32141</strain>
    </source>
</reference>
<name>A0ABW5WSM4_9FLAO</name>
<organism evidence="4 5">
    <name type="scientific">Lacinutrix iliipiscaria</name>
    <dbReference type="NCBI Taxonomy" id="1230532"/>
    <lineage>
        <taxon>Bacteria</taxon>
        <taxon>Pseudomonadati</taxon>
        <taxon>Bacteroidota</taxon>
        <taxon>Flavobacteriia</taxon>
        <taxon>Flavobacteriales</taxon>
        <taxon>Flavobacteriaceae</taxon>
        <taxon>Lacinutrix</taxon>
    </lineage>
</organism>
<dbReference type="Pfam" id="PF00932">
    <property type="entry name" value="LTD"/>
    <property type="match status" value="5"/>
</dbReference>
<comment type="caution">
    <text evidence="4">The sequence shown here is derived from an EMBL/GenBank/DDBJ whole genome shotgun (WGS) entry which is preliminary data.</text>
</comment>
<protein>
    <submittedName>
        <fullName evidence="4">Beta strand repeat-containing protein</fullName>
    </submittedName>
</protein>
<proteinExistence type="predicted"/>
<dbReference type="PANTHER" id="PTHR24273:SF32">
    <property type="entry name" value="HYALIN"/>
    <property type="match status" value="1"/>
</dbReference>
<dbReference type="InterPro" id="IPR013783">
    <property type="entry name" value="Ig-like_fold"/>
</dbReference>
<feature type="non-terminal residue" evidence="4">
    <location>
        <position position="1900"/>
    </location>
</feature>
<dbReference type="PANTHER" id="PTHR24273">
    <property type="entry name" value="FI04643P-RELATED"/>
    <property type="match status" value="1"/>
</dbReference>
<feature type="domain" description="LTD" evidence="3">
    <location>
        <begin position="760"/>
        <end position="891"/>
    </location>
</feature>
<dbReference type="Pfam" id="PF02494">
    <property type="entry name" value="HYR"/>
    <property type="match status" value="1"/>
</dbReference>